<feature type="region of interest" description="Disordered" evidence="2">
    <location>
        <begin position="92"/>
        <end position="116"/>
    </location>
</feature>
<evidence type="ECO:0000259" key="3">
    <source>
        <dbReference type="Pfam" id="PF03795"/>
    </source>
</evidence>
<dbReference type="PANTHER" id="PTHR35174:SF3">
    <property type="entry name" value="BLL7171 PROTEIN"/>
    <property type="match status" value="1"/>
</dbReference>
<dbReference type="Proteomes" id="UP000006138">
    <property type="component" value="Chromosome"/>
</dbReference>
<dbReference type="EMBL" id="CP002896">
    <property type="protein sequence ID" value="AEK44208.1"/>
    <property type="molecule type" value="Genomic_DNA"/>
</dbReference>
<feature type="domain" description="YCII-related" evidence="3">
    <location>
        <begin position="6"/>
        <end position="77"/>
    </location>
</feature>
<organism evidence="4 5">
    <name type="scientific">Amycolatopsis mediterranei (strain S699)</name>
    <name type="common">Nocardia mediterranei</name>
    <dbReference type="NCBI Taxonomy" id="713604"/>
    <lineage>
        <taxon>Bacteria</taxon>
        <taxon>Bacillati</taxon>
        <taxon>Actinomycetota</taxon>
        <taxon>Actinomycetes</taxon>
        <taxon>Pseudonocardiales</taxon>
        <taxon>Pseudonocardiaceae</taxon>
        <taxon>Amycolatopsis</taxon>
    </lineage>
</organism>
<proteinExistence type="inferred from homology"/>
<protein>
    <recommendedName>
        <fullName evidence="3">YCII-related domain-containing protein</fullName>
    </recommendedName>
</protein>
<evidence type="ECO:0000313" key="5">
    <source>
        <dbReference type="Proteomes" id="UP000006138"/>
    </source>
</evidence>
<evidence type="ECO:0000313" key="4">
    <source>
        <dbReference type="EMBL" id="AEK44208.1"/>
    </source>
</evidence>
<dbReference type="InterPro" id="IPR005545">
    <property type="entry name" value="YCII"/>
</dbReference>
<name>A0A9R0P0S7_AMYMS</name>
<dbReference type="Gene3D" id="3.30.70.1060">
    <property type="entry name" value="Dimeric alpha+beta barrel"/>
    <property type="match status" value="1"/>
</dbReference>
<keyword evidence="5" id="KW-1185">Reference proteome</keyword>
<dbReference type="KEGG" id="amn:RAM_28655"/>
<evidence type="ECO:0000256" key="1">
    <source>
        <dbReference type="ARBA" id="ARBA00007689"/>
    </source>
</evidence>
<dbReference type="SUPFAM" id="SSF54909">
    <property type="entry name" value="Dimeric alpha+beta barrel"/>
    <property type="match status" value="1"/>
</dbReference>
<accession>A0A9R0P0S7</accession>
<dbReference type="AlphaFoldDB" id="A0A9R0P0S7"/>
<gene>
    <name evidence="4" type="ordered locus">RAM_28655</name>
</gene>
<sequence>MRQSHARLGEIEREMATAGAWVFSGRLHEPDTATVVRESDGELLTTDGPFAESKDHLGGFYVIEAADLDAALGWAAKVTGCIKVPIEVRPFARSPASPTSRWLDRGGRRGRGRPHLLHGVRPIAGRPRRFLR</sequence>
<comment type="similarity">
    <text evidence="1">Belongs to the YciI family.</text>
</comment>
<reference evidence="4 5" key="1">
    <citation type="journal article" date="2011" name="J. Bacteriol.">
        <title>Whole genome sequence of the rifamycin B-producing strain Amycolatopsis mediterranei S699.</title>
        <authorList>
            <person name="Verma M."/>
            <person name="Kaur J."/>
            <person name="Kumar M."/>
            <person name="Kumari K."/>
            <person name="Saxena A."/>
            <person name="Anand S."/>
            <person name="Nigam A."/>
            <person name="Ravi V."/>
            <person name="Raghuvanshi S."/>
            <person name="Khurana P."/>
            <person name="Tyagi A.K."/>
            <person name="Khurana J.P."/>
            <person name="Lal R."/>
        </authorList>
    </citation>
    <scope>NUCLEOTIDE SEQUENCE [LARGE SCALE GENOMIC DNA]</scope>
    <source>
        <strain evidence="4 5">S699</strain>
    </source>
</reference>
<dbReference type="PANTHER" id="PTHR35174">
    <property type="entry name" value="BLL7171 PROTEIN-RELATED"/>
    <property type="match status" value="1"/>
</dbReference>
<dbReference type="InterPro" id="IPR011008">
    <property type="entry name" value="Dimeric_a/b-barrel"/>
</dbReference>
<dbReference type="Pfam" id="PF03795">
    <property type="entry name" value="YCII"/>
    <property type="match status" value="1"/>
</dbReference>
<evidence type="ECO:0000256" key="2">
    <source>
        <dbReference type="SAM" id="MobiDB-lite"/>
    </source>
</evidence>